<dbReference type="InterPro" id="IPR020476">
    <property type="entry name" value="Nudix_hydrolase"/>
</dbReference>
<accession>A0A9W6SG29</accession>
<dbReference type="PROSITE" id="PS00893">
    <property type="entry name" value="NUDIX_BOX"/>
    <property type="match status" value="1"/>
</dbReference>
<dbReference type="GO" id="GO:0016787">
    <property type="term" value="F:hydrolase activity"/>
    <property type="evidence" value="ECO:0007669"/>
    <property type="project" value="UniProtKB-KW"/>
</dbReference>
<evidence type="ECO:0000259" key="6">
    <source>
        <dbReference type="PROSITE" id="PS51462"/>
    </source>
</evidence>
<comment type="caution">
    <text evidence="7">The sequence shown here is derived from an EMBL/GenBank/DDBJ whole genome shotgun (WGS) entry which is preliminary data.</text>
</comment>
<keyword evidence="3 5" id="KW-0378">Hydrolase</keyword>
<dbReference type="SUPFAM" id="SSF55811">
    <property type="entry name" value="Nudix"/>
    <property type="match status" value="1"/>
</dbReference>
<dbReference type="PROSITE" id="PS51462">
    <property type="entry name" value="NUDIX"/>
    <property type="match status" value="1"/>
</dbReference>
<gene>
    <name evidence="7" type="ORF">Afil01_04700</name>
</gene>
<evidence type="ECO:0000256" key="3">
    <source>
        <dbReference type="ARBA" id="ARBA00022801"/>
    </source>
</evidence>
<dbReference type="InterPro" id="IPR020084">
    <property type="entry name" value="NUDIX_hydrolase_CS"/>
</dbReference>
<comment type="cofactor">
    <cofactor evidence="1">
        <name>Mg(2+)</name>
        <dbReference type="ChEBI" id="CHEBI:18420"/>
    </cofactor>
</comment>
<dbReference type="AlphaFoldDB" id="A0A9W6SG29"/>
<feature type="domain" description="Nudix hydrolase" evidence="6">
    <location>
        <begin position="12"/>
        <end position="154"/>
    </location>
</feature>
<comment type="similarity">
    <text evidence="2 5">Belongs to the Nudix hydrolase family.</text>
</comment>
<reference evidence="7" key="1">
    <citation type="submission" date="2023-03" db="EMBL/GenBank/DDBJ databases">
        <title>Actinorhabdospora filicis NBRC 111898.</title>
        <authorList>
            <person name="Ichikawa N."/>
            <person name="Sato H."/>
            <person name="Tonouchi N."/>
        </authorList>
    </citation>
    <scope>NUCLEOTIDE SEQUENCE</scope>
    <source>
        <strain evidence="7">NBRC 111898</strain>
    </source>
</reference>
<dbReference type="CDD" id="cd04685">
    <property type="entry name" value="NUDIX_Hydrolase"/>
    <property type="match status" value="1"/>
</dbReference>
<evidence type="ECO:0000313" key="7">
    <source>
        <dbReference type="EMBL" id="GLZ75663.1"/>
    </source>
</evidence>
<name>A0A9W6SG29_9ACTN</name>
<dbReference type="InterPro" id="IPR000086">
    <property type="entry name" value="NUDIX_hydrolase_dom"/>
</dbReference>
<keyword evidence="8" id="KW-1185">Reference proteome</keyword>
<organism evidence="7 8">
    <name type="scientific">Actinorhabdospora filicis</name>
    <dbReference type="NCBI Taxonomy" id="1785913"/>
    <lineage>
        <taxon>Bacteria</taxon>
        <taxon>Bacillati</taxon>
        <taxon>Actinomycetota</taxon>
        <taxon>Actinomycetes</taxon>
        <taxon>Micromonosporales</taxon>
        <taxon>Micromonosporaceae</taxon>
        <taxon>Actinorhabdospora</taxon>
    </lineage>
</organism>
<evidence type="ECO:0000256" key="1">
    <source>
        <dbReference type="ARBA" id="ARBA00001946"/>
    </source>
</evidence>
<dbReference type="Pfam" id="PF00293">
    <property type="entry name" value="NUDIX"/>
    <property type="match status" value="1"/>
</dbReference>
<dbReference type="PANTHER" id="PTHR43046">
    <property type="entry name" value="GDP-MANNOSE MANNOSYL HYDROLASE"/>
    <property type="match status" value="1"/>
</dbReference>
<evidence type="ECO:0000256" key="4">
    <source>
        <dbReference type="ARBA" id="ARBA00022842"/>
    </source>
</evidence>
<sequence length="156" mass="18136">MSIGVTTPAEVRERRAGRVLLLDADDRVLLFRGCDPAVPDDKYWFTPGGGFDEGEEPRQAAARELFEETGLRLPETELGEPVHEDITEFSFDGRRYRQRQWFYVARVASWEVDTAGFEPIERTTMDEHHWWSLTELEATGERYYPANLTRILREVL</sequence>
<dbReference type="EMBL" id="BSTX01000001">
    <property type="protein sequence ID" value="GLZ75663.1"/>
    <property type="molecule type" value="Genomic_DNA"/>
</dbReference>
<keyword evidence="4" id="KW-0460">Magnesium</keyword>
<dbReference type="Gene3D" id="3.90.79.10">
    <property type="entry name" value="Nucleoside Triphosphate Pyrophosphohydrolase"/>
    <property type="match status" value="1"/>
</dbReference>
<dbReference type="PANTHER" id="PTHR43046:SF12">
    <property type="entry name" value="GDP-MANNOSE MANNOSYL HYDROLASE"/>
    <property type="match status" value="1"/>
</dbReference>
<dbReference type="InterPro" id="IPR015797">
    <property type="entry name" value="NUDIX_hydrolase-like_dom_sf"/>
</dbReference>
<proteinExistence type="inferred from homology"/>
<evidence type="ECO:0000256" key="5">
    <source>
        <dbReference type="RuleBase" id="RU003476"/>
    </source>
</evidence>
<dbReference type="Proteomes" id="UP001165079">
    <property type="component" value="Unassembled WGS sequence"/>
</dbReference>
<dbReference type="PRINTS" id="PR00502">
    <property type="entry name" value="NUDIXFAMILY"/>
</dbReference>
<evidence type="ECO:0000256" key="2">
    <source>
        <dbReference type="ARBA" id="ARBA00005582"/>
    </source>
</evidence>
<protein>
    <submittedName>
        <fullName evidence="7">DNA mismatch repair protein MutT</fullName>
    </submittedName>
</protein>
<evidence type="ECO:0000313" key="8">
    <source>
        <dbReference type="Proteomes" id="UP001165079"/>
    </source>
</evidence>